<evidence type="ECO:0000313" key="1">
    <source>
        <dbReference type="EMBL" id="TFH67839.1"/>
    </source>
</evidence>
<protein>
    <recommendedName>
        <fullName evidence="3">Nucleoside-diphosphate sugar epimerase</fullName>
    </recommendedName>
</protein>
<sequence length="300" mass="32629">MAAIWVVSDAKPGHLNQSLGLAEALIRARPDWAVELLPPLAYRDLLRLGLGRPGSRALPSAPPQFILCAGHATHLTTLLLARHSGAASVVMMRPSLPLRWFDYALLPRHDQPPRRAAVLQTEGALNRLQPGVKTPRSGTILLGGPSRHYHWQQPALLAKIAALVQSDPRQWVLSGSRRTPPATLEAIAQLNLSNLTLCPLAAQPAGWLVEQLAHSEQCWVSCDSVSMAYEALTAGCQTGLLALSPTRANNRLGRGIDWLRERGRIAWFDGDRPPRLPPAQPLAEADRAAAWLLQQLACSP</sequence>
<dbReference type="EMBL" id="SPIA01000002">
    <property type="protein sequence ID" value="TFH67839.1"/>
    <property type="molecule type" value="Genomic_DNA"/>
</dbReference>
<dbReference type="Pfam" id="PF06258">
    <property type="entry name" value="Mito_fiss_Elm1"/>
    <property type="match status" value="1"/>
</dbReference>
<proteinExistence type="predicted"/>
<organism evidence="1 2">
    <name type="scientific">Gammaproteobacteria bacterium LSUCC0057</name>
    <dbReference type="NCBI Taxonomy" id="2559237"/>
    <lineage>
        <taxon>Bacteria</taxon>
        <taxon>Pseudomonadati</taxon>
        <taxon>Pseudomonadota</taxon>
        <taxon>Gammaproteobacteria</taxon>
        <taxon>Cellvibrionales</taxon>
        <taxon>Porticoccaceae</taxon>
        <taxon>SAR92 clade</taxon>
    </lineage>
</organism>
<dbReference type="AlphaFoldDB" id="A0A4Y8UJH0"/>
<dbReference type="Proteomes" id="UP000298133">
    <property type="component" value="Unassembled WGS sequence"/>
</dbReference>
<name>A0A4Y8UJH0_9GAMM</name>
<comment type="caution">
    <text evidence="1">The sequence shown here is derived from an EMBL/GenBank/DDBJ whole genome shotgun (WGS) entry which is preliminary data.</text>
</comment>
<evidence type="ECO:0008006" key="3">
    <source>
        <dbReference type="Google" id="ProtNLM"/>
    </source>
</evidence>
<dbReference type="OrthoDB" id="1865at2"/>
<evidence type="ECO:0000313" key="2">
    <source>
        <dbReference type="Proteomes" id="UP000298133"/>
    </source>
</evidence>
<gene>
    <name evidence="1" type="ORF">E3W66_06220</name>
</gene>
<accession>A0A4Y8UJH0</accession>
<dbReference type="InterPro" id="IPR009367">
    <property type="entry name" value="Elm1-like"/>
</dbReference>
<reference evidence="1 2" key="1">
    <citation type="submission" date="2019-03" db="EMBL/GenBank/DDBJ databases">
        <title>Draft genome of Gammaproteobacteria bacterium LSUCC0057, a member of the SAR92 clade.</title>
        <authorList>
            <person name="Lanclos V.C."/>
            <person name="Doiron C."/>
            <person name="Henson M.W."/>
            <person name="Thrash J.C."/>
        </authorList>
    </citation>
    <scope>NUCLEOTIDE SEQUENCE [LARGE SCALE GENOMIC DNA]</scope>
    <source>
        <strain evidence="1 2">LSUCC0057</strain>
    </source>
</reference>
<keyword evidence="2" id="KW-1185">Reference proteome</keyword>